<evidence type="ECO:0000256" key="2">
    <source>
        <dbReference type="ARBA" id="ARBA00022448"/>
    </source>
</evidence>
<feature type="transmembrane region" description="Helical" evidence="7">
    <location>
        <begin position="243"/>
        <end position="264"/>
    </location>
</feature>
<evidence type="ECO:0000256" key="6">
    <source>
        <dbReference type="ARBA" id="ARBA00023180"/>
    </source>
</evidence>
<dbReference type="PROSITE" id="PS50850">
    <property type="entry name" value="MFS"/>
    <property type="match status" value="1"/>
</dbReference>
<protein>
    <recommendedName>
        <fullName evidence="8">Major facilitator superfamily (MFS) profile domain-containing protein</fullName>
    </recommendedName>
</protein>
<comment type="subcellular location">
    <subcellularLocation>
        <location evidence="1">Membrane</location>
        <topology evidence="1">Multi-pass membrane protein</topology>
    </subcellularLocation>
</comment>
<evidence type="ECO:0000259" key="8">
    <source>
        <dbReference type="PROSITE" id="PS50850"/>
    </source>
</evidence>
<dbReference type="Pfam" id="PF07690">
    <property type="entry name" value="MFS_1"/>
    <property type="match status" value="1"/>
</dbReference>
<dbReference type="InterPro" id="IPR020846">
    <property type="entry name" value="MFS_dom"/>
</dbReference>
<name>A0A439D537_9PEZI</name>
<dbReference type="GO" id="GO:0022857">
    <property type="term" value="F:transmembrane transporter activity"/>
    <property type="evidence" value="ECO:0007669"/>
    <property type="project" value="InterPro"/>
</dbReference>
<dbReference type="InterPro" id="IPR036259">
    <property type="entry name" value="MFS_trans_sf"/>
</dbReference>
<feature type="transmembrane region" description="Helical" evidence="7">
    <location>
        <begin position="199"/>
        <end position="223"/>
    </location>
</feature>
<keyword evidence="10" id="KW-1185">Reference proteome</keyword>
<comment type="caution">
    <text evidence="9">The sequence shown here is derived from an EMBL/GenBank/DDBJ whole genome shotgun (WGS) entry which is preliminary data.</text>
</comment>
<sequence length="562" mass="60144">MQDPSARPQTAAESNQIIPKAPAAEISADAKVDPSALNRDPRFWAIIIAISFAALLTALESTITSTALPSIVAALGGGELYVWAVNGYFVSMTSLQPLFGQLANVFGRRWPTIIATAAFVLGSGICGGATNIQLLIAGRVIQGIGAGGINVLVEIITCDLVPLRYRGNYLAIIFGLISLGTALGPFFGGLIVSNISWRWVFYLCLPIGGTALVLLVFFLHVGYNKEKTLAGRLANIDWFGNSLFAASVTSILIALAWAGVVYPWSSYHVLVPLILGFAGIIGFIFFEGSRFAPQAPTIPLRLFSNRTSSFAFILTFLHSISGTWVLYFLPVYFQGVRGYDPTYSGVALLPTILVLIPLAAIGGGTMSKFGKYKPTHYIGFGLLIVGFGLFTLLDENSSTGQWVGFQIVSAAGAGVIIPTLLPAVMASLSDSDTAVATATWSFLRSFGLTWGAALPAAVFNNRFDQIAATSITNEAFKQQVTGGKAYEHATSEFLQTLDPVSRQEFIVTVVGALKENWQVAIAFSGLGFLLVNLEKSIKLREQLDTEYGMAEKRQTSDEAVSA</sequence>
<feature type="transmembrane region" description="Helical" evidence="7">
    <location>
        <begin position="270"/>
        <end position="289"/>
    </location>
</feature>
<feature type="transmembrane region" description="Helical" evidence="7">
    <location>
        <begin position="43"/>
        <end position="59"/>
    </location>
</feature>
<dbReference type="GO" id="GO:0005886">
    <property type="term" value="C:plasma membrane"/>
    <property type="evidence" value="ECO:0007669"/>
    <property type="project" value="TreeGrafter"/>
</dbReference>
<feature type="domain" description="Major facilitator superfamily (MFS) profile" evidence="8">
    <location>
        <begin position="46"/>
        <end position="485"/>
    </location>
</feature>
<keyword evidence="4 7" id="KW-1133">Transmembrane helix</keyword>
<evidence type="ECO:0000313" key="9">
    <source>
        <dbReference type="EMBL" id="RWA09503.1"/>
    </source>
</evidence>
<keyword evidence="6" id="KW-0325">Glycoprotein</keyword>
<organism evidence="9 10">
    <name type="scientific">Xylaria grammica</name>
    <dbReference type="NCBI Taxonomy" id="363999"/>
    <lineage>
        <taxon>Eukaryota</taxon>
        <taxon>Fungi</taxon>
        <taxon>Dikarya</taxon>
        <taxon>Ascomycota</taxon>
        <taxon>Pezizomycotina</taxon>
        <taxon>Sordariomycetes</taxon>
        <taxon>Xylariomycetidae</taxon>
        <taxon>Xylariales</taxon>
        <taxon>Xylariaceae</taxon>
        <taxon>Xylaria</taxon>
    </lineage>
</organism>
<feature type="transmembrane region" description="Helical" evidence="7">
    <location>
        <begin position="310"/>
        <end position="333"/>
    </location>
</feature>
<dbReference type="CDD" id="cd17502">
    <property type="entry name" value="MFS_Azr1_MDR_like"/>
    <property type="match status" value="1"/>
</dbReference>
<dbReference type="InterPro" id="IPR011701">
    <property type="entry name" value="MFS"/>
</dbReference>
<proteinExistence type="predicted"/>
<dbReference type="Gene3D" id="1.20.1720.10">
    <property type="entry name" value="Multidrug resistance protein D"/>
    <property type="match status" value="1"/>
</dbReference>
<dbReference type="EMBL" id="RYZI01000151">
    <property type="protein sequence ID" value="RWA09503.1"/>
    <property type="molecule type" value="Genomic_DNA"/>
</dbReference>
<dbReference type="AlphaFoldDB" id="A0A439D537"/>
<evidence type="ECO:0000256" key="3">
    <source>
        <dbReference type="ARBA" id="ARBA00022692"/>
    </source>
</evidence>
<dbReference type="Proteomes" id="UP000286045">
    <property type="component" value="Unassembled WGS sequence"/>
</dbReference>
<reference evidence="9 10" key="1">
    <citation type="submission" date="2018-12" db="EMBL/GenBank/DDBJ databases">
        <title>Draft genome sequence of Xylaria grammica IHI A82.</title>
        <authorList>
            <person name="Buettner E."/>
            <person name="Kellner H."/>
        </authorList>
    </citation>
    <scope>NUCLEOTIDE SEQUENCE [LARGE SCALE GENOMIC DNA]</scope>
    <source>
        <strain evidence="9 10">IHI A82</strain>
    </source>
</reference>
<keyword evidence="3 7" id="KW-0812">Transmembrane</keyword>
<dbReference type="PRINTS" id="PR01036">
    <property type="entry name" value="TCRTETB"/>
</dbReference>
<evidence type="ECO:0000256" key="5">
    <source>
        <dbReference type="ARBA" id="ARBA00023136"/>
    </source>
</evidence>
<feature type="transmembrane region" description="Helical" evidence="7">
    <location>
        <begin position="169"/>
        <end position="193"/>
    </location>
</feature>
<dbReference type="SUPFAM" id="SSF103473">
    <property type="entry name" value="MFS general substrate transporter"/>
    <property type="match status" value="1"/>
</dbReference>
<evidence type="ECO:0000256" key="7">
    <source>
        <dbReference type="SAM" id="Phobius"/>
    </source>
</evidence>
<feature type="transmembrane region" description="Helical" evidence="7">
    <location>
        <begin position="345"/>
        <end position="363"/>
    </location>
</feature>
<evidence type="ECO:0000256" key="1">
    <source>
        <dbReference type="ARBA" id="ARBA00004141"/>
    </source>
</evidence>
<feature type="transmembrane region" description="Helical" evidence="7">
    <location>
        <begin position="375"/>
        <end position="393"/>
    </location>
</feature>
<accession>A0A439D537</accession>
<gene>
    <name evidence="9" type="ORF">EKO27_g5594</name>
</gene>
<dbReference type="PANTHER" id="PTHR23501:SF187">
    <property type="entry name" value="MAJOR FACILITATOR SUPERFAMILY (MFS) PROFILE DOMAIN-CONTAINING PROTEIN"/>
    <property type="match status" value="1"/>
</dbReference>
<keyword evidence="5 7" id="KW-0472">Membrane</keyword>
<dbReference type="PANTHER" id="PTHR23501">
    <property type="entry name" value="MAJOR FACILITATOR SUPERFAMILY"/>
    <property type="match status" value="1"/>
</dbReference>
<dbReference type="Gene3D" id="1.20.1250.20">
    <property type="entry name" value="MFS general substrate transporter like domains"/>
    <property type="match status" value="1"/>
</dbReference>
<evidence type="ECO:0000256" key="4">
    <source>
        <dbReference type="ARBA" id="ARBA00022989"/>
    </source>
</evidence>
<keyword evidence="2" id="KW-0813">Transport</keyword>
<feature type="transmembrane region" description="Helical" evidence="7">
    <location>
        <begin position="405"/>
        <end position="428"/>
    </location>
</feature>
<feature type="transmembrane region" description="Helical" evidence="7">
    <location>
        <begin position="110"/>
        <end position="132"/>
    </location>
</feature>
<evidence type="ECO:0000313" key="10">
    <source>
        <dbReference type="Proteomes" id="UP000286045"/>
    </source>
</evidence>